<comment type="similarity">
    <text evidence="2">Belongs to the DODA-type extradiol aromatic ring-opening dioxygenase family.</text>
</comment>
<keyword evidence="6" id="KW-1133">Transmembrane helix</keyword>
<evidence type="ECO:0000313" key="9">
    <source>
        <dbReference type="Proteomes" id="UP001565368"/>
    </source>
</evidence>
<organism evidence="8 9">
    <name type="scientific">Vanrija albida</name>
    <dbReference type="NCBI Taxonomy" id="181172"/>
    <lineage>
        <taxon>Eukaryota</taxon>
        <taxon>Fungi</taxon>
        <taxon>Dikarya</taxon>
        <taxon>Basidiomycota</taxon>
        <taxon>Agaricomycotina</taxon>
        <taxon>Tremellomycetes</taxon>
        <taxon>Trichosporonales</taxon>
        <taxon>Trichosporonaceae</taxon>
        <taxon>Vanrija</taxon>
    </lineage>
</organism>
<comment type="caution">
    <text evidence="8">The sequence shown here is derived from an EMBL/GenBank/DDBJ whole genome shotgun (WGS) entry which is preliminary data.</text>
</comment>
<gene>
    <name evidence="8" type="ORF">Q8F55_000510</name>
</gene>
<dbReference type="CDD" id="cd07363">
    <property type="entry name" value="45_DOPA_Dioxygenase"/>
    <property type="match status" value="1"/>
</dbReference>
<keyword evidence="5" id="KW-0560">Oxidoreductase</keyword>
<evidence type="ECO:0000256" key="1">
    <source>
        <dbReference type="ARBA" id="ARBA00001947"/>
    </source>
</evidence>
<keyword evidence="9" id="KW-1185">Reference proteome</keyword>
<dbReference type="InterPro" id="IPR004183">
    <property type="entry name" value="Xdiol_dOase_suB"/>
</dbReference>
<proteinExistence type="inferred from homology"/>
<evidence type="ECO:0000256" key="5">
    <source>
        <dbReference type="ARBA" id="ARBA00023002"/>
    </source>
</evidence>
<feature type="transmembrane region" description="Helical" evidence="6">
    <location>
        <begin position="6"/>
        <end position="25"/>
    </location>
</feature>
<evidence type="ECO:0000256" key="6">
    <source>
        <dbReference type="SAM" id="Phobius"/>
    </source>
</evidence>
<name>A0ABR3QDG7_9TREE</name>
<evidence type="ECO:0000256" key="4">
    <source>
        <dbReference type="ARBA" id="ARBA00022833"/>
    </source>
</evidence>
<evidence type="ECO:0000256" key="2">
    <source>
        <dbReference type="ARBA" id="ARBA00007581"/>
    </source>
</evidence>
<dbReference type="PANTHER" id="PTHR30096:SF0">
    <property type="entry name" value="4,5-DOPA DIOXYGENASE EXTRADIOL-LIKE PROTEIN"/>
    <property type="match status" value="1"/>
</dbReference>
<protein>
    <recommendedName>
        <fullName evidence="7">Extradiol ring-cleavage dioxygenase class III enzyme subunit B domain-containing protein</fullName>
    </recommendedName>
</protein>
<accession>A0ABR3QDG7</accession>
<sequence length="322" mass="34699">MLTTKFIGYTGVLCIALGIALSLIADHSAAISSLFRRLSPRAFSSSSAATMAAQRGAVYFLSHGGPPTMFQAESEPYKAWQRYGKLVEGARPRGLVVVSAHWENDAPTAGVIINEDTTNPLVYDFYGFPPEFYKQQFHSHGDAQLLADIKTALGKAGVDYSTEKRGLDHGVWVPFLVGFEGKTDIPVVQVSLPGDSSPVSAARLGRALASLRDEGYGIMGTGQAVHNLRDFMQRRPTTYGKPFLAAVDAAVKSNTPVDDTINLFRHPLYRQAHPTPEHLLPVVVAAAAADPATDDVNEIYVEPEGALGWGMWSWTPKAAAAS</sequence>
<keyword evidence="6" id="KW-0472">Membrane</keyword>
<dbReference type="SUPFAM" id="SSF53213">
    <property type="entry name" value="LigB-like"/>
    <property type="match status" value="1"/>
</dbReference>
<keyword evidence="3" id="KW-0479">Metal-binding</keyword>
<evidence type="ECO:0000256" key="3">
    <source>
        <dbReference type="ARBA" id="ARBA00022723"/>
    </source>
</evidence>
<dbReference type="RefSeq" id="XP_069212707.1">
    <property type="nucleotide sequence ID" value="XM_069349163.1"/>
</dbReference>
<evidence type="ECO:0000259" key="7">
    <source>
        <dbReference type="Pfam" id="PF02900"/>
    </source>
</evidence>
<dbReference type="Proteomes" id="UP001565368">
    <property type="component" value="Unassembled WGS sequence"/>
</dbReference>
<dbReference type="Pfam" id="PF02900">
    <property type="entry name" value="LigB"/>
    <property type="match status" value="1"/>
</dbReference>
<keyword evidence="4" id="KW-0862">Zinc</keyword>
<evidence type="ECO:0000313" key="8">
    <source>
        <dbReference type="EMBL" id="KAL1412763.1"/>
    </source>
</evidence>
<dbReference type="EMBL" id="JBBXJM010000001">
    <property type="protein sequence ID" value="KAL1412763.1"/>
    <property type="molecule type" value="Genomic_DNA"/>
</dbReference>
<dbReference type="PANTHER" id="PTHR30096">
    <property type="entry name" value="4,5-DOPA DIOXYGENASE EXTRADIOL-LIKE PROTEIN"/>
    <property type="match status" value="1"/>
</dbReference>
<dbReference type="InterPro" id="IPR014436">
    <property type="entry name" value="Extradiol_dOase_DODA"/>
</dbReference>
<feature type="domain" description="Extradiol ring-cleavage dioxygenase class III enzyme subunit B" evidence="7">
    <location>
        <begin position="59"/>
        <end position="298"/>
    </location>
</feature>
<comment type="cofactor">
    <cofactor evidence="1">
        <name>Zn(2+)</name>
        <dbReference type="ChEBI" id="CHEBI:29105"/>
    </cofactor>
</comment>
<reference evidence="8 9" key="1">
    <citation type="submission" date="2023-08" db="EMBL/GenBank/DDBJ databases">
        <title>Annotated Genome Sequence of Vanrija albida AlHP1.</title>
        <authorList>
            <person name="Herzog R."/>
        </authorList>
    </citation>
    <scope>NUCLEOTIDE SEQUENCE [LARGE SCALE GENOMIC DNA]</scope>
    <source>
        <strain evidence="8 9">AlHP1</strain>
    </source>
</reference>
<dbReference type="GeneID" id="95981553"/>
<keyword evidence="6" id="KW-0812">Transmembrane</keyword>
<dbReference type="Gene3D" id="3.40.830.10">
    <property type="entry name" value="LigB-like"/>
    <property type="match status" value="1"/>
</dbReference>